<keyword evidence="2" id="KW-1185">Reference proteome</keyword>
<sequence>MITEYQQRSATDDCVHPLELGFGKHGVIRVFCSGEHTEEVWLHINKRKTNAQPFAGLQDVRFSTEDGFYASEGNLLWADGGGATGLIVTGLRGPLRSQPADL</sequence>
<gene>
    <name evidence="1" type="ORF">EXN66_Car016190</name>
</gene>
<dbReference type="AlphaFoldDB" id="A0A6G1QDU7"/>
<proteinExistence type="predicted"/>
<dbReference type="EMBL" id="CM015726">
    <property type="protein sequence ID" value="KAF3700503.1"/>
    <property type="molecule type" value="Genomic_DNA"/>
</dbReference>
<evidence type="ECO:0000313" key="1">
    <source>
        <dbReference type="EMBL" id="KAF3700503.1"/>
    </source>
</evidence>
<reference evidence="2" key="2">
    <citation type="submission" date="2019-02" db="EMBL/GenBank/DDBJ databases">
        <title>Opniocepnalus argus Var Kimnra genome.</title>
        <authorList>
            <person name="Zhou C."/>
            <person name="Xiao S."/>
        </authorList>
    </citation>
    <scope>NUCLEOTIDE SEQUENCE [LARGE SCALE GENOMIC DNA]</scope>
</reference>
<organism evidence="1 2">
    <name type="scientific">Channa argus</name>
    <name type="common">Northern snakehead</name>
    <name type="synonym">Ophicephalus argus</name>
    <dbReference type="NCBI Taxonomy" id="215402"/>
    <lineage>
        <taxon>Eukaryota</taxon>
        <taxon>Metazoa</taxon>
        <taxon>Chordata</taxon>
        <taxon>Craniata</taxon>
        <taxon>Vertebrata</taxon>
        <taxon>Euteleostomi</taxon>
        <taxon>Actinopterygii</taxon>
        <taxon>Neopterygii</taxon>
        <taxon>Teleostei</taxon>
        <taxon>Neoteleostei</taxon>
        <taxon>Acanthomorphata</taxon>
        <taxon>Anabantaria</taxon>
        <taxon>Anabantiformes</taxon>
        <taxon>Channoidei</taxon>
        <taxon>Channidae</taxon>
        <taxon>Channa</taxon>
    </lineage>
</organism>
<accession>A0A6G1QDU7</accession>
<dbReference type="Proteomes" id="UP000503349">
    <property type="component" value="Chromosome 15"/>
</dbReference>
<name>A0A6G1QDU7_CHAAH</name>
<reference evidence="1 2" key="1">
    <citation type="submission" date="2019-02" db="EMBL/GenBank/DDBJ databases">
        <title>Opniocepnalus argus genome.</title>
        <authorList>
            <person name="Zhou C."/>
            <person name="Xiao S."/>
        </authorList>
    </citation>
    <scope>NUCLEOTIDE SEQUENCE [LARGE SCALE GENOMIC DNA]</scope>
    <source>
        <strain evidence="1">OARG1902GOOAL</strain>
        <tissue evidence="1">Muscle</tissue>
    </source>
</reference>
<protein>
    <submittedName>
        <fullName evidence="1">Uncharacterized protein</fullName>
    </submittedName>
</protein>
<evidence type="ECO:0000313" key="2">
    <source>
        <dbReference type="Proteomes" id="UP000503349"/>
    </source>
</evidence>